<keyword evidence="2" id="KW-0472">Membrane</keyword>
<keyword evidence="2" id="KW-0812">Transmembrane</keyword>
<feature type="region of interest" description="Disordered" evidence="1">
    <location>
        <begin position="451"/>
        <end position="513"/>
    </location>
</feature>
<evidence type="ECO:0000313" key="4">
    <source>
        <dbReference type="Proteomes" id="UP000294933"/>
    </source>
</evidence>
<organism evidence="3 4">
    <name type="scientific">Rickenella mellea</name>
    <dbReference type="NCBI Taxonomy" id="50990"/>
    <lineage>
        <taxon>Eukaryota</taxon>
        <taxon>Fungi</taxon>
        <taxon>Dikarya</taxon>
        <taxon>Basidiomycota</taxon>
        <taxon>Agaricomycotina</taxon>
        <taxon>Agaricomycetes</taxon>
        <taxon>Hymenochaetales</taxon>
        <taxon>Rickenellaceae</taxon>
        <taxon>Rickenella</taxon>
    </lineage>
</organism>
<evidence type="ECO:0000256" key="2">
    <source>
        <dbReference type="SAM" id="Phobius"/>
    </source>
</evidence>
<dbReference type="AlphaFoldDB" id="A0A4Y7QHU3"/>
<sequence length="707" mass="76668">MPSSPLSLNTIPVEVLHHISFFAATHQQLGPPSALPALLRLNKRIHHALSQHVYPLLYARIFLAKFDGSAPLRRLGAHEMTVRALGDELRRRFDVMGRVRRKFGACVPETSSYEDDEDDETTLHEASLALWTLYIMLLENTSLNERQLREYAHLDEWLMDYWFHPLGASCTTLSIIQGRWPPNNECTALAMWLFWLLLRPETIIKDDQLYRQVLSTLKPLALAAHRYHLCHPTWTSFLPASSSSPSSSQNPSPYTTKNHTTTHVPLYAFLLPLSIPPLAAPAILAYLVLANHYVPESVLFGAGVGGGMGLAGGIGMGGMGLSTGMTQLAIAIPERTTPSTTTTTVVEVDRSRKWDYEWARCNTLGASPYPVIPAAPAGGAGSAGDGGGGGGAFKPGSIEGVWEGIFTYTEFTSYAALLSGAPPSILQKSLIAQHRQTWKLREHHLVAGVGYPPLSAASSTHSSPSSSPASSKRPPKGNTRRSSPGADERNEQQHPQRIPPGDPLRAYFPNDAVLSEGPGGVDVTFLASPAAGAPSATSEEEEDTAMAWDLSALDMNSNAGPTSPATATSARERKSIFYRRFSAHALDFASPSSSGTVGDGDKDGVRHEEGAGMGEGGVEYARKVRDIIITGEGHSAWGEFRLLGRVRPCDGFVSISKEYIQGDRGKWLYRGYLVGTPDGNLVGRWRDTLSPAEVHGYEGCFGMTRRM</sequence>
<dbReference type="OrthoDB" id="3263050at2759"/>
<name>A0A4Y7QHU3_9AGAM</name>
<feature type="transmembrane region" description="Helical" evidence="2">
    <location>
        <begin position="298"/>
        <end position="321"/>
    </location>
</feature>
<dbReference type="VEuPathDB" id="FungiDB:BD410DRAFT_825292"/>
<evidence type="ECO:0000313" key="3">
    <source>
        <dbReference type="EMBL" id="TDL26798.1"/>
    </source>
</evidence>
<reference evidence="3 4" key="1">
    <citation type="submission" date="2018-06" db="EMBL/GenBank/DDBJ databases">
        <title>A transcriptomic atlas of mushroom development highlights an independent origin of complex multicellularity.</title>
        <authorList>
            <consortium name="DOE Joint Genome Institute"/>
            <person name="Krizsan K."/>
            <person name="Almasi E."/>
            <person name="Merenyi Z."/>
            <person name="Sahu N."/>
            <person name="Viragh M."/>
            <person name="Koszo T."/>
            <person name="Mondo S."/>
            <person name="Kiss B."/>
            <person name="Balint B."/>
            <person name="Kues U."/>
            <person name="Barry K."/>
            <person name="Hegedus J.C."/>
            <person name="Henrissat B."/>
            <person name="Johnson J."/>
            <person name="Lipzen A."/>
            <person name="Ohm R."/>
            <person name="Nagy I."/>
            <person name="Pangilinan J."/>
            <person name="Yan J."/>
            <person name="Xiong Y."/>
            <person name="Grigoriev I.V."/>
            <person name="Hibbett D.S."/>
            <person name="Nagy L.G."/>
        </authorList>
    </citation>
    <scope>NUCLEOTIDE SEQUENCE [LARGE SCALE GENOMIC DNA]</scope>
    <source>
        <strain evidence="3 4">SZMC22713</strain>
    </source>
</reference>
<keyword evidence="2" id="KW-1133">Transmembrane helix</keyword>
<protein>
    <recommendedName>
        <fullName evidence="5">F-box domain-containing protein</fullName>
    </recommendedName>
</protein>
<dbReference type="EMBL" id="ML170160">
    <property type="protein sequence ID" value="TDL26798.1"/>
    <property type="molecule type" value="Genomic_DNA"/>
</dbReference>
<dbReference type="Proteomes" id="UP000294933">
    <property type="component" value="Unassembled WGS sequence"/>
</dbReference>
<proteinExistence type="predicted"/>
<feature type="transmembrane region" description="Helical" evidence="2">
    <location>
        <begin position="266"/>
        <end position="289"/>
    </location>
</feature>
<evidence type="ECO:0000256" key="1">
    <source>
        <dbReference type="SAM" id="MobiDB-lite"/>
    </source>
</evidence>
<keyword evidence="4" id="KW-1185">Reference proteome</keyword>
<gene>
    <name evidence="3" type="ORF">BD410DRAFT_825292</name>
</gene>
<evidence type="ECO:0008006" key="5">
    <source>
        <dbReference type="Google" id="ProtNLM"/>
    </source>
</evidence>
<feature type="compositionally biased region" description="Low complexity" evidence="1">
    <location>
        <begin position="452"/>
        <end position="472"/>
    </location>
</feature>
<accession>A0A4Y7QHU3</accession>